<feature type="non-terminal residue" evidence="2">
    <location>
        <position position="1"/>
    </location>
</feature>
<organism evidence="2">
    <name type="scientific">marine metagenome</name>
    <dbReference type="NCBI Taxonomy" id="408172"/>
    <lineage>
        <taxon>unclassified sequences</taxon>
        <taxon>metagenomes</taxon>
        <taxon>ecological metagenomes</taxon>
    </lineage>
</organism>
<feature type="region of interest" description="Disordered" evidence="1">
    <location>
        <begin position="43"/>
        <end position="66"/>
    </location>
</feature>
<protein>
    <submittedName>
        <fullName evidence="2">Uncharacterized protein</fullName>
    </submittedName>
</protein>
<evidence type="ECO:0000313" key="2">
    <source>
        <dbReference type="EMBL" id="SVC32236.1"/>
    </source>
</evidence>
<gene>
    <name evidence="2" type="ORF">METZ01_LOCUS285090</name>
</gene>
<feature type="non-terminal residue" evidence="2">
    <location>
        <position position="66"/>
    </location>
</feature>
<evidence type="ECO:0000256" key="1">
    <source>
        <dbReference type="SAM" id="MobiDB-lite"/>
    </source>
</evidence>
<dbReference type="AlphaFoldDB" id="A0A382L694"/>
<name>A0A382L694_9ZZZZ</name>
<reference evidence="2" key="1">
    <citation type="submission" date="2018-05" db="EMBL/GenBank/DDBJ databases">
        <authorList>
            <person name="Lanie J.A."/>
            <person name="Ng W.-L."/>
            <person name="Kazmierczak K.M."/>
            <person name="Andrzejewski T.M."/>
            <person name="Davidsen T.M."/>
            <person name="Wayne K.J."/>
            <person name="Tettelin H."/>
            <person name="Glass J.I."/>
            <person name="Rusch D."/>
            <person name="Podicherti R."/>
            <person name="Tsui H.-C.T."/>
            <person name="Winkler M.E."/>
        </authorList>
    </citation>
    <scope>NUCLEOTIDE SEQUENCE</scope>
</reference>
<sequence>LELPRPVRSHVGFSRGFWRGRGATGLRRQPGPPVAVRRVQRRLGLGQQRPMGRGRPDVGQGNAGGI</sequence>
<feature type="compositionally biased region" description="Low complexity" evidence="1">
    <location>
        <begin position="43"/>
        <end position="53"/>
    </location>
</feature>
<dbReference type="EMBL" id="UINC01085056">
    <property type="protein sequence ID" value="SVC32236.1"/>
    <property type="molecule type" value="Genomic_DNA"/>
</dbReference>
<proteinExistence type="predicted"/>
<accession>A0A382L694</accession>